<evidence type="ECO:0000313" key="2">
    <source>
        <dbReference type="Proteomes" id="UP001176117"/>
    </source>
</evidence>
<dbReference type="RefSeq" id="WP_035064640.1">
    <property type="nucleotide sequence ID" value="NZ_CP012152.1"/>
</dbReference>
<keyword evidence="2" id="KW-1185">Reference proteome</keyword>
<organism evidence="1 2">
    <name type="scientific">Anoxybacillus gonensis</name>
    <dbReference type="NCBI Taxonomy" id="198467"/>
    <lineage>
        <taxon>Bacteria</taxon>
        <taxon>Bacillati</taxon>
        <taxon>Bacillota</taxon>
        <taxon>Bacilli</taxon>
        <taxon>Bacillales</taxon>
        <taxon>Anoxybacillaceae</taxon>
        <taxon>Anoxybacillus</taxon>
    </lineage>
</organism>
<dbReference type="Proteomes" id="UP001176117">
    <property type="component" value="Unassembled WGS sequence"/>
</dbReference>
<comment type="caution">
    <text evidence="1">The sequence shown here is derived from an EMBL/GenBank/DDBJ whole genome shotgun (WGS) entry which is preliminary data.</text>
</comment>
<protein>
    <submittedName>
        <fullName evidence="1">Uncharacterized protein</fullName>
    </submittedName>
</protein>
<evidence type="ECO:0000313" key="1">
    <source>
        <dbReference type="EMBL" id="MDO0876781.1"/>
    </source>
</evidence>
<name>A0AAW7TGG5_9BACL</name>
<proteinExistence type="predicted"/>
<accession>A0AAW7TGG5</accession>
<gene>
    <name evidence="1" type="ORF">NBU54_03675</name>
</gene>
<reference evidence="1" key="1">
    <citation type="submission" date="2022-05" db="EMBL/GenBank/DDBJ databases">
        <title>Genome-based reclassification of Anoxybacillus salavatliensis Cihan et al. as a later heterotypic synonym of Anoxybacillus gonensis Belduz et al. 2003.</title>
        <authorList>
            <person name="Inan Bektas K."/>
            <person name="Guler H.I."/>
            <person name="Belduz A.O."/>
            <person name="Canakci S."/>
        </authorList>
    </citation>
    <scope>NUCLEOTIDE SEQUENCE</scope>
    <source>
        <strain evidence="1">NCIMB 13933</strain>
    </source>
</reference>
<sequence>MSNLKFYMNNDLSTFFNDDEFAEYHDIDGQQVLAIIESDRFNERPKDPAELYHLTNGIYRSSITIYVKSADYDKPVIGQRISVDEEDYYVSAVSEEAGLLKIIATANEA</sequence>
<dbReference type="AlphaFoldDB" id="A0AAW7TGG5"/>
<dbReference type="EMBL" id="JAMOGB010000002">
    <property type="protein sequence ID" value="MDO0876781.1"/>
    <property type="molecule type" value="Genomic_DNA"/>
</dbReference>
<dbReference type="KEGG" id="agn:AFK25_02410"/>